<feature type="domain" description="NAD(P)-binding" evidence="2">
    <location>
        <begin position="41"/>
        <end position="165"/>
    </location>
</feature>
<dbReference type="InterPro" id="IPR021295">
    <property type="entry name" value="DUF2867"/>
</dbReference>
<gene>
    <name evidence="3" type="ORF">QQX02_12760</name>
</gene>
<evidence type="ECO:0000313" key="4">
    <source>
        <dbReference type="Proteomes" id="UP001172708"/>
    </source>
</evidence>
<dbReference type="InterPro" id="IPR016040">
    <property type="entry name" value="NAD(P)-bd_dom"/>
</dbReference>
<evidence type="ECO:0000313" key="3">
    <source>
        <dbReference type="EMBL" id="MDN4481794.1"/>
    </source>
</evidence>
<dbReference type="Proteomes" id="UP001172708">
    <property type="component" value="Unassembled WGS sequence"/>
</dbReference>
<comment type="caution">
    <text evidence="3">The sequence shown here is derived from an EMBL/GenBank/DDBJ whole genome shotgun (WGS) entry which is preliminary data.</text>
</comment>
<dbReference type="SUPFAM" id="SSF55961">
    <property type="entry name" value="Bet v1-like"/>
    <property type="match status" value="1"/>
</dbReference>
<accession>A0ABT8GKA8</accession>
<dbReference type="PANTHER" id="PTHR12126">
    <property type="entry name" value="NADH-UBIQUINONE OXIDOREDUCTASE 39 KDA SUBUNIT-RELATED"/>
    <property type="match status" value="1"/>
</dbReference>
<dbReference type="EMBL" id="JAUHQA010000001">
    <property type="protein sequence ID" value="MDN4481794.1"/>
    <property type="molecule type" value="Genomic_DNA"/>
</dbReference>
<sequence>MTHEPDPSLDHPPLSTPFGSEPEVRAIPDADGQTPLVLVLGASGYIGGRLVPRLLQGGYRVRTLSRSAARIEAMPWGDDVEVVEGDAADAEAMDRAMADVEIVYVLVHSMSSGKDYGRLDRAIAINVALHGAAHKVARFIYLSGLHPDHVELSPHLASRKEVGDILLASAVPTVVLEAGVVIGAGSASFEMIRHLTEVLPYMPAPRWVRNSIQPIAVRDVLYYLLAAARVEESTNGTFDIGGPDVMLYSEMMNGYAAEAGLPQRHITALPVLTPGLASHWVGLVTPVPRQIARPLVESLLHSCVVEDDAIDDLIPPPPEGLTGYREAVRWALGRMELDQVETSWVDARVTGAPSDPMPSDPDWTGRTVFEDSRRKESGAYPAAVWKVISQVGGATGWYSASVLWATRGLIDRLSGGVGQRRGRRGFGSVKVGDAIDVWRVERVDPGRLLRLRAEMRVPGAAWLELGVNPTDEGSEYWQRAVFFPRGLTGRLYWLSMLPFHGLIFSGMVNRIVAIAEDEAEDEAAAAAV</sequence>
<evidence type="ECO:0000256" key="1">
    <source>
        <dbReference type="SAM" id="MobiDB-lite"/>
    </source>
</evidence>
<evidence type="ECO:0000259" key="2">
    <source>
        <dbReference type="Pfam" id="PF13460"/>
    </source>
</evidence>
<dbReference type="SUPFAM" id="SSF51735">
    <property type="entry name" value="NAD(P)-binding Rossmann-fold domains"/>
    <property type="match status" value="1"/>
</dbReference>
<dbReference type="Gene3D" id="3.40.50.720">
    <property type="entry name" value="NAD(P)-binding Rossmann-like Domain"/>
    <property type="match status" value="1"/>
</dbReference>
<keyword evidence="4" id="KW-1185">Reference proteome</keyword>
<feature type="region of interest" description="Disordered" evidence="1">
    <location>
        <begin position="1"/>
        <end position="27"/>
    </location>
</feature>
<dbReference type="InterPro" id="IPR036291">
    <property type="entry name" value="NAD(P)-bd_dom_sf"/>
</dbReference>
<organism evidence="3 4">
    <name type="scientific">Demequina muriae</name>
    <dbReference type="NCBI Taxonomy" id="3051664"/>
    <lineage>
        <taxon>Bacteria</taxon>
        <taxon>Bacillati</taxon>
        <taxon>Actinomycetota</taxon>
        <taxon>Actinomycetes</taxon>
        <taxon>Micrococcales</taxon>
        <taxon>Demequinaceae</taxon>
        <taxon>Demequina</taxon>
    </lineage>
</organism>
<dbReference type="Pfam" id="PF13460">
    <property type="entry name" value="NAD_binding_10"/>
    <property type="match status" value="1"/>
</dbReference>
<proteinExistence type="predicted"/>
<dbReference type="RefSeq" id="WP_301143537.1">
    <property type="nucleotide sequence ID" value="NZ_JAUHQA010000001.1"/>
</dbReference>
<name>A0ABT8GKA8_9MICO</name>
<dbReference type="Pfam" id="PF11066">
    <property type="entry name" value="DUF2867"/>
    <property type="match status" value="1"/>
</dbReference>
<reference evidence="3" key="1">
    <citation type="submission" date="2023-06" db="EMBL/GenBank/DDBJ databases">
        <title>Egi l300058.</title>
        <authorList>
            <person name="Gao L."/>
            <person name="Fang B.-Z."/>
            <person name="Li W.-J."/>
        </authorList>
    </citation>
    <scope>NUCLEOTIDE SEQUENCE</scope>
    <source>
        <strain evidence="3">EGI L300058</strain>
    </source>
</reference>
<dbReference type="InterPro" id="IPR051207">
    <property type="entry name" value="ComplexI_NDUFA9_subunit"/>
</dbReference>
<dbReference type="PANTHER" id="PTHR12126:SF16">
    <property type="entry name" value="MIOREX COMPLEX COMPONENT 2"/>
    <property type="match status" value="1"/>
</dbReference>
<protein>
    <submittedName>
        <fullName evidence="3">SDR family oxidoreductase</fullName>
    </submittedName>
</protein>